<accession>A0AAD3YB93</accession>
<feature type="transmembrane region" description="Helical" evidence="2">
    <location>
        <begin position="406"/>
        <end position="430"/>
    </location>
</feature>
<keyword evidence="2" id="KW-1133">Transmembrane helix</keyword>
<feature type="compositionally biased region" description="Basic and acidic residues" evidence="1">
    <location>
        <begin position="38"/>
        <end position="47"/>
    </location>
</feature>
<organism evidence="3 4">
    <name type="scientific">Cutaneotrichosporon spelunceum</name>
    <dbReference type="NCBI Taxonomy" id="1672016"/>
    <lineage>
        <taxon>Eukaryota</taxon>
        <taxon>Fungi</taxon>
        <taxon>Dikarya</taxon>
        <taxon>Basidiomycota</taxon>
        <taxon>Agaricomycotina</taxon>
        <taxon>Tremellomycetes</taxon>
        <taxon>Trichosporonales</taxon>
        <taxon>Trichosporonaceae</taxon>
        <taxon>Cutaneotrichosporon</taxon>
    </lineage>
</organism>
<evidence type="ECO:0000313" key="4">
    <source>
        <dbReference type="Proteomes" id="UP001222932"/>
    </source>
</evidence>
<comment type="caution">
    <text evidence="3">The sequence shown here is derived from an EMBL/GenBank/DDBJ whole genome shotgun (WGS) entry which is preliminary data.</text>
</comment>
<dbReference type="InterPro" id="IPR021369">
    <property type="entry name" value="DUF2985"/>
</dbReference>
<reference evidence="3" key="2">
    <citation type="submission" date="2023-06" db="EMBL/GenBank/DDBJ databases">
        <authorList>
            <person name="Kobayashi Y."/>
            <person name="Kayamori A."/>
            <person name="Aoki K."/>
            <person name="Shiwa Y."/>
            <person name="Fujita N."/>
            <person name="Sugita T."/>
            <person name="Iwasaki W."/>
            <person name="Tanaka N."/>
            <person name="Takashima M."/>
        </authorList>
    </citation>
    <scope>NUCLEOTIDE SEQUENCE</scope>
    <source>
        <strain evidence="3">HIS016</strain>
    </source>
</reference>
<sequence length="566" mass="63093">MRSQAPHRERRASVRGTSDGTENVTEREGGNTINVRMSSEDGHDTGTLRHRRRANTEVIPASGDLDDDVIGLLDCVDPEVSTLNHLQNVTNGIMFPNIPQLWTRRPRLVITSTPSEHSFETRFGNGAQDDSILPAPATAKRTGRPRSGTLTRMFGMESPQRPALASQADVSPTVSDAGSVHGSHTKERDQGHGTGEFVPLQPIPAYRSKEYDDESSEDESEMAEEHNLDKHLRKLLVRQQRKEKLKAALKGLWAYLKTPMGIVTAIYGFLVVFWGAAIVLFLLGWIPTSSKNTQDIWVEISSQVVNGLFTITGVGFIPWRAMDTYRMSVIWTLRKRFHRRCKKLGLPPLEDPDDLPDPSTLPGYEDVLTNVEHDRLVYQQTKFTKSQTWYRPHATATHRAFPMSLALWNTILMDGNSFFQCLLCGCMWGMNRHQRPPWTTGSLIPLSFLCGIGAAVLIWVGGKRTKKTAIVEDKLRKALAVDEPVPERVKKPRRSTVSGNISTATELGREVRWPKRSATGDPGSLEAGEGRHGEEVILGSVVEADEPQPYDVTPYDERSSLNKGST</sequence>
<evidence type="ECO:0000256" key="2">
    <source>
        <dbReference type="SAM" id="Phobius"/>
    </source>
</evidence>
<dbReference type="PANTHER" id="PTHR35872:SF2">
    <property type="entry name" value="INTEGRAL MEMBRANE PROTEIN (AFU_ORTHOLOGUE AFUA_5G07110)"/>
    <property type="match status" value="1"/>
</dbReference>
<feature type="region of interest" description="Disordered" evidence="1">
    <location>
        <begin position="120"/>
        <end position="200"/>
    </location>
</feature>
<reference evidence="3" key="1">
    <citation type="journal article" date="2023" name="BMC Genomics">
        <title>Chromosome-level genome assemblies of Cutaneotrichosporon spp. (Trichosporonales, Basidiomycota) reveal imbalanced evolution between nucleotide sequences and chromosome synteny.</title>
        <authorList>
            <person name="Kobayashi Y."/>
            <person name="Kayamori A."/>
            <person name="Aoki K."/>
            <person name="Shiwa Y."/>
            <person name="Matsutani M."/>
            <person name="Fujita N."/>
            <person name="Sugita T."/>
            <person name="Iwasaki W."/>
            <person name="Tanaka N."/>
            <person name="Takashima M."/>
        </authorList>
    </citation>
    <scope>NUCLEOTIDE SEQUENCE</scope>
    <source>
        <strain evidence="3">HIS016</strain>
    </source>
</reference>
<gene>
    <name evidence="3" type="ORF">CspeluHIS016_0209090</name>
</gene>
<proteinExistence type="predicted"/>
<dbReference type="Pfam" id="PF11204">
    <property type="entry name" value="DUF2985"/>
    <property type="match status" value="1"/>
</dbReference>
<dbReference type="PANTHER" id="PTHR35872">
    <property type="entry name" value="INTEGRAL MEMBRANE PROTEIN (AFU_ORTHOLOGUE AFUA_5G07110)"/>
    <property type="match status" value="1"/>
</dbReference>
<dbReference type="AlphaFoldDB" id="A0AAD3YB93"/>
<feature type="region of interest" description="Disordered" evidence="1">
    <location>
        <begin position="1"/>
        <end position="54"/>
    </location>
</feature>
<keyword evidence="4" id="KW-1185">Reference proteome</keyword>
<feature type="transmembrane region" description="Helical" evidence="2">
    <location>
        <begin position="300"/>
        <end position="319"/>
    </location>
</feature>
<protein>
    <submittedName>
        <fullName evidence="3">Uncharacterized protein</fullName>
    </submittedName>
</protein>
<dbReference type="Proteomes" id="UP001222932">
    <property type="component" value="Unassembled WGS sequence"/>
</dbReference>
<name>A0AAD3YB93_9TREE</name>
<feature type="transmembrane region" description="Helical" evidence="2">
    <location>
        <begin position="265"/>
        <end position="288"/>
    </location>
</feature>
<keyword evidence="2" id="KW-0472">Membrane</keyword>
<keyword evidence="2" id="KW-0812">Transmembrane</keyword>
<dbReference type="EMBL" id="BTCM01000002">
    <property type="protein sequence ID" value="GMK55853.1"/>
    <property type="molecule type" value="Genomic_DNA"/>
</dbReference>
<evidence type="ECO:0000256" key="1">
    <source>
        <dbReference type="SAM" id="MobiDB-lite"/>
    </source>
</evidence>
<evidence type="ECO:0000313" key="3">
    <source>
        <dbReference type="EMBL" id="GMK55853.1"/>
    </source>
</evidence>
<feature type="transmembrane region" description="Helical" evidence="2">
    <location>
        <begin position="442"/>
        <end position="460"/>
    </location>
</feature>
<feature type="region of interest" description="Disordered" evidence="1">
    <location>
        <begin position="508"/>
        <end position="566"/>
    </location>
</feature>